<name>A0A1B1MQY5_NPVLD</name>
<dbReference type="Pfam" id="PF13455">
    <property type="entry name" value="MUG113"/>
    <property type="match status" value="1"/>
</dbReference>
<organismHost>
    <name type="scientific">Lepidoptera</name>
    <name type="common">moths &amp; butterflies</name>
    <dbReference type="NCBI Taxonomy" id="7088"/>
</organismHost>
<evidence type="ECO:0000313" key="2">
    <source>
        <dbReference type="EMBL" id="ANS71000.1"/>
    </source>
</evidence>
<dbReference type="PROSITE" id="PS51750">
    <property type="entry name" value="BRO_N"/>
    <property type="match status" value="1"/>
</dbReference>
<proteinExistence type="predicted"/>
<dbReference type="InterPro" id="IPR003497">
    <property type="entry name" value="BRO_N_domain"/>
</dbReference>
<reference evidence="2" key="1">
    <citation type="journal article" date="2016" name="J. Invertebr. Pathol.">
        <title>An alphabaculovirus isolated from dead Lymantria dispar larvae shows high genetic similarity to baculovirus previously isolated from Lymantria monacha - An example of adaptation to a new host.</title>
        <authorList>
            <person name="Rabalski L."/>
            <person name="Krejmer-Rabalska M."/>
            <person name="Skrzecz I."/>
            <person name="Wasag B."/>
            <person name="Szewczyk B."/>
        </authorList>
    </citation>
    <scope>NUCLEOTIDE SEQUENCE</scope>
    <source>
        <strain evidence="2">BNP</strain>
    </source>
</reference>
<organism evidence="2">
    <name type="scientific">Lymantria dispar multicapsid nuclear polyhedrosis virus</name>
    <name type="common">LdMNPV</name>
    <dbReference type="NCBI Taxonomy" id="10449"/>
    <lineage>
        <taxon>Viruses</taxon>
        <taxon>Viruses incertae sedis</taxon>
        <taxon>Naldaviricetes</taxon>
        <taxon>Lefavirales</taxon>
        <taxon>Baculoviridae</taxon>
        <taxon>Alphabaculovirus</taxon>
        <taxon>Alphabaculovirus lydisparis</taxon>
    </lineage>
</organism>
<protein>
    <submittedName>
        <fullName evidence="2">Baculovirus repeated ORF m</fullName>
    </submittedName>
</protein>
<dbReference type="EMBL" id="KU377538">
    <property type="protein sequence ID" value="ANS71000.1"/>
    <property type="molecule type" value="Genomic_DNA"/>
</dbReference>
<evidence type="ECO:0000259" key="1">
    <source>
        <dbReference type="PROSITE" id="PS51750"/>
    </source>
</evidence>
<sequence length="245" mass="28121">MSSQVKIGEFRFGEDAFTLRYVLAAEQPVKFVAKDIANSLKYADCDKSVRNHVHDKYKCMYNQTRQKNDGVASNNLIKQGDSLYLHPHTVLISKIGILQLISRSKMPNAAEFQDWFYSHVLPACLRDQSAIDLMHNAEKHVNLHAKPILGYVYVATTPTYAELNLYKIGQTVNLNQRLNSLNCGRAAHDQMQYVLQTEPTAHHTLLEKLMKQELRSYRNSGEVYCTDFEHIKRALESCLRRCSQN</sequence>
<dbReference type="Pfam" id="PF02498">
    <property type="entry name" value="Bro-N"/>
    <property type="match status" value="1"/>
</dbReference>
<accession>A0A1B1MQY5</accession>
<feature type="domain" description="Bro-N" evidence="1">
    <location>
        <begin position="4"/>
        <end position="128"/>
    </location>
</feature>
<dbReference type="SMART" id="SM01040">
    <property type="entry name" value="Bro-N"/>
    <property type="match status" value="1"/>
</dbReference>